<evidence type="ECO:0000256" key="2">
    <source>
        <dbReference type="ARBA" id="ARBA00023315"/>
    </source>
</evidence>
<dbReference type="OrthoDB" id="1862401at2759"/>
<dbReference type="AlphaFoldDB" id="A0A6J1D826"/>
<keyword evidence="3" id="KW-1185">Reference proteome</keyword>
<gene>
    <name evidence="4" type="primary">LOC111018133</name>
</gene>
<dbReference type="RefSeq" id="XP_022149784.1">
    <property type="nucleotide sequence ID" value="XM_022294092.1"/>
</dbReference>
<dbReference type="GeneID" id="111018133"/>
<dbReference type="KEGG" id="mcha:111018133"/>
<reference evidence="4" key="1">
    <citation type="submission" date="2025-08" db="UniProtKB">
        <authorList>
            <consortium name="RefSeq"/>
        </authorList>
    </citation>
    <scope>IDENTIFICATION</scope>
    <source>
        <strain evidence="4">OHB3-1</strain>
    </source>
</reference>
<dbReference type="PANTHER" id="PTHR31625">
    <property type="match status" value="1"/>
</dbReference>
<dbReference type="SUPFAM" id="SSF52777">
    <property type="entry name" value="CoA-dependent acyltransferases"/>
    <property type="match status" value="1"/>
</dbReference>
<organism evidence="3 4">
    <name type="scientific">Momordica charantia</name>
    <name type="common">Bitter gourd</name>
    <name type="synonym">Balsam pear</name>
    <dbReference type="NCBI Taxonomy" id="3673"/>
    <lineage>
        <taxon>Eukaryota</taxon>
        <taxon>Viridiplantae</taxon>
        <taxon>Streptophyta</taxon>
        <taxon>Embryophyta</taxon>
        <taxon>Tracheophyta</taxon>
        <taxon>Spermatophyta</taxon>
        <taxon>Magnoliopsida</taxon>
        <taxon>eudicotyledons</taxon>
        <taxon>Gunneridae</taxon>
        <taxon>Pentapetalae</taxon>
        <taxon>rosids</taxon>
        <taxon>fabids</taxon>
        <taxon>Cucurbitales</taxon>
        <taxon>Cucurbitaceae</taxon>
        <taxon>Momordiceae</taxon>
        <taxon>Momordica</taxon>
    </lineage>
</organism>
<dbReference type="Gene3D" id="3.30.559.10">
    <property type="entry name" value="Chloramphenicol acetyltransferase-like domain"/>
    <property type="match status" value="2"/>
</dbReference>
<accession>A0A6J1D826</accession>
<sequence>MAENQTLKILEVCRVVPPPDSYSSSPATLSPTFFDLLWLRFPPVQRLYFYQISHKSIFFQTIVPKLKSSLSLILQHYAPLAGNFIWPQHSYKPTIQAAPGNGVLFTVAESDADFYHLSSNNLRETIEYDPLLPEFPSSDDQTVVMTLQVTVFQTGGFCIGISTHHALLDGRTSTEFMKSWARMCKLDRTSPSSSSPTAELTPFYDRTMIKDSKGLEVIYLNAWLNLKGPNNRSLMIWDAKAPPESVRATFQLTPKNLQNLKRLSAITNFSTFTLTTALTWICLAKAEDSSNSKISLVLNVDARARLEPPMPAGYFGNCIVGRIVVADRESLVGEDGVRIAAEAINGATKNLHSADTLLDGAEQCISWLDTINTAGDKMVGVAGSPRFEVYSVDFGWGKPRKVEMASIDKTGAICLSDSPNGGVEICLVRQRDIMERFATHFTQDLQRLSIQIPHVIDVCDYGAKSMSE</sequence>
<keyword evidence="2" id="KW-0012">Acyltransferase</keyword>
<protein>
    <submittedName>
        <fullName evidence="4">Malonyl-coenzyme:anthocyanin 5-O-glucoside-6'''-O-malonyltransferase-like isoform X1</fullName>
    </submittedName>
</protein>
<keyword evidence="1" id="KW-0808">Transferase</keyword>
<dbReference type="Proteomes" id="UP000504603">
    <property type="component" value="Unplaced"/>
</dbReference>
<dbReference type="GO" id="GO:0016747">
    <property type="term" value="F:acyltransferase activity, transferring groups other than amino-acyl groups"/>
    <property type="evidence" value="ECO:0007669"/>
    <property type="project" value="UniProtKB-ARBA"/>
</dbReference>
<dbReference type="InterPro" id="IPR051504">
    <property type="entry name" value="Plant_metabolite_acyltrans"/>
</dbReference>
<proteinExistence type="predicted"/>
<evidence type="ECO:0000313" key="3">
    <source>
        <dbReference type="Proteomes" id="UP000504603"/>
    </source>
</evidence>
<name>A0A6J1D826_MOMCH</name>
<dbReference type="Pfam" id="PF02458">
    <property type="entry name" value="Transferase"/>
    <property type="match status" value="1"/>
</dbReference>
<dbReference type="InterPro" id="IPR023213">
    <property type="entry name" value="CAT-like_dom_sf"/>
</dbReference>
<evidence type="ECO:0000256" key="1">
    <source>
        <dbReference type="ARBA" id="ARBA00022679"/>
    </source>
</evidence>
<evidence type="ECO:0000313" key="4">
    <source>
        <dbReference type="RefSeq" id="XP_022149784.1"/>
    </source>
</evidence>